<dbReference type="SUPFAM" id="SSF52218">
    <property type="entry name" value="Flavoproteins"/>
    <property type="match status" value="1"/>
</dbReference>
<evidence type="ECO:0000313" key="5">
    <source>
        <dbReference type="Proteomes" id="UP000261257"/>
    </source>
</evidence>
<gene>
    <name evidence="3" type="ORF">DXC39_08165</name>
    <name evidence="2" type="ORF">ERS852407_03039</name>
</gene>
<dbReference type="GO" id="GO:0016651">
    <property type="term" value="F:oxidoreductase activity, acting on NAD(P)H"/>
    <property type="evidence" value="ECO:0007669"/>
    <property type="project" value="UniProtKB-ARBA"/>
</dbReference>
<reference evidence="2 4" key="1">
    <citation type="submission" date="2015-09" db="EMBL/GenBank/DDBJ databases">
        <authorList>
            <consortium name="Pathogen Informatics"/>
        </authorList>
    </citation>
    <scope>NUCLEOTIDE SEQUENCE [LARGE SCALE GENOMIC DNA]</scope>
    <source>
        <strain evidence="2 4">2789STDY5608850</strain>
    </source>
</reference>
<accession>A0A174FKU4</accession>
<feature type="domain" description="Flavodoxin" evidence="1">
    <location>
        <begin position="5"/>
        <end position="95"/>
    </location>
</feature>
<evidence type="ECO:0000313" key="4">
    <source>
        <dbReference type="Proteomes" id="UP000095651"/>
    </source>
</evidence>
<dbReference type="Proteomes" id="UP000261257">
    <property type="component" value="Unassembled WGS sequence"/>
</dbReference>
<dbReference type="RefSeq" id="WP_055656574.1">
    <property type="nucleotide sequence ID" value="NZ_CABIXC010000007.1"/>
</dbReference>
<name>A0A174FKU4_9FIRM</name>
<dbReference type="Gene3D" id="3.40.50.360">
    <property type="match status" value="1"/>
</dbReference>
<sequence length="141" mass="15644">MKTAVRYYSRTGNTKVIAEAIAPVAGCQAESIEVPLEGVTDILFLGGAVYWGKIPGTLKEYIKSLSPQQVKCVAVFTTAGILEGASEIYKVFLKYHDLKVMKETYFCSGKRVYDAKIKEETEIFAEKVMNQASIMNQSIMN</sequence>
<dbReference type="EMBL" id="QSSQ01000004">
    <property type="protein sequence ID" value="RGM07032.1"/>
    <property type="molecule type" value="Genomic_DNA"/>
</dbReference>
<dbReference type="GO" id="GO:0010181">
    <property type="term" value="F:FMN binding"/>
    <property type="evidence" value="ECO:0007669"/>
    <property type="project" value="InterPro"/>
</dbReference>
<evidence type="ECO:0000313" key="2">
    <source>
        <dbReference type="EMBL" id="CUO50793.1"/>
    </source>
</evidence>
<protein>
    <submittedName>
        <fullName evidence="2">Flavodoxin</fullName>
    </submittedName>
</protein>
<dbReference type="EMBL" id="CYZE01000007">
    <property type="protein sequence ID" value="CUO50793.1"/>
    <property type="molecule type" value="Genomic_DNA"/>
</dbReference>
<evidence type="ECO:0000259" key="1">
    <source>
        <dbReference type="Pfam" id="PF12724"/>
    </source>
</evidence>
<organism evidence="2 4">
    <name type="scientific">Hungatella hathewayi</name>
    <dbReference type="NCBI Taxonomy" id="154046"/>
    <lineage>
        <taxon>Bacteria</taxon>
        <taxon>Bacillati</taxon>
        <taxon>Bacillota</taxon>
        <taxon>Clostridia</taxon>
        <taxon>Lachnospirales</taxon>
        <taxon>Lachnospiraceae</taxon>
        <taxon>Hungatella</taxon>
    </lineage>
</organism>
<dbReference type="InterPro" id="IPR029039">
    <property type="entry name" value="Flavoprotein-like_sf"/>
</dbReference>
<dbReference type="Proteomes" id="UP000095651">
    <property type="component" value="Unassembled WGS sequence"/>
</dbReference>
<evidence type="ECO:0000313" key="3">
    <source>
        <dbReference type="EMBL" id="RGM07032.1"/>
    </source>
</evidence>
<dbReference type="InterPro" id="IPR026816">
    <property type="entry name" value="Flavodoxin_dom"/>
</dbReference>
<reference evidence="3 5" key="2">
    <citation type="submission" date="2018-08" db="EMBL/GenBank/DDBJ databases">
        <title>A genome reference for cultivated species of the human gut microbiota.</title>
        <authorList>
            <person name="Zou Y."/>
            <person name="Xue W."/>
            <person name="Luo G."/>
        </authorList>
    </citation>
    <scope>NUCLEOTIDE SEQUENCE [LARGE SCALE GENOMIC DNA]</scope>
    <source>
        <strain evidence="3 5">TF05-11AC</strain>
    </source>
</reference>
<proteinExistence type="predicted"/>
<dbReference type="Pfam" id="PF12724">
    <property type="entry name" value="Flavodoxin_5"/>
    <property type="match status" value="1"/>
</dbReference>
<dbReference type="AlphaFoldDB" id="A0A174FKU4"/>